<organism evidence="3 4">
    <name type="scientific">Mycolicibacterium neoaurum</name>
    <name type="common">Mycobacterium neoaurum</name>
    <dbReference type="NCBI Taxonomy" id="1795"/>
    <lineage>
        <taxon>Bacteria</taxon>
        <taxon>Bacillati</taxon>
        <taxon>Actinomycetota</taxon>
        <taxon>Actinomycetes</taxon>
        <taxon>Mycobacteriales</taxon>
        <taxon>Mycobacteriaceae</taxon>
        <taxon>Mycolicibacterium</taxon>
    </lineage>
</organism>
<reference evidence="3" key="1">
    <citation type="submission" date="2014-05" db="EMBL/GenBank/DDBJ databases">
        <authorList>
            <person name="Urmite Genomes"/>
        </authorList>
    </citation>
    <scope>NUCLEOTIDE SEQUENCE</scope>
    <source>
        <strain evidence="3">DSM 44074</strain>
    </source>
</reference>
<dbReference type="InterPro" id="IPR036689">
    <property type="entry name" value="ESAT-6-like_sf"/>
</dbReference>
<dbReference type="Pfam" id="PF06259">
    <property type="entry name" value="Abhydrolase_8"/>
    <property type="match status" value="1"/>
</dbReference>
<name>A0AAV2WMU0_MYCNE</name>
<dbReference type="Gene3D" id="3.40.50.1820">
    <property type="entry name" value="alpha/beta hydrolase"/>
    <property type="match status" value="1"/>
</dbReference>
<accession>A0AAV2WMU0</accession>
<dbReference type="SUPFAM" id="SSF140453">
    <property type="entry name" value="EsxAB dimer-like"/>
    <property type="match status" value="1"/>
</dbReference>
<evidence type="ECO:0000259" key="2">
    <source>
        <dbReference type="Pfam" id="PF06259"/>
    </source>
</evidence>
<proteinExistence type="predicted"/>
<evidence type="ECO:0000313" key="4">
    <source>
        <dbReference type="Proteomes" id="UP000028864"/>
    </source>
</evidence>
<evidence type="ECO:0000313" key="3">
    <source>
        <dbReference type="EMBL" id="CDQ45545.1"/>
    </source>
</evidence>
<dbReference type="Gene3D" id="1.10.287.1060">
    <property type="entry name" value="ESAT-6-like"/>
    <property type="match status" value="1"/>
</dbReference>
<gene>
    <name evidence="3" type="ORF">BN1047_03443</name>
</gene>
<dbReference type="AlphaFoldDB" id="A0AAV2WMU0"/>
<protein>
    <submittedName>
        <fullName evidence="3">Alpha/beta hydrolase</fullName>
    </submittedName>
</protein>
<dbReference type="Proteomes" id="UP000028864">
    <property type="component" value="Unassembled WGS sequence"/>
</dbReference>
<feature type="domain" description="DUF1023" evidence="2">
    <location>
        <begin position="273"/>
        <end position="455"/>
    </location>
</feature>
<dbReference type="InterPro" id="IPR029058">
    <property type="entry name" value="AB_hydrolase_fold"/>
</dbReference>
<dbReference type="GO" id="GO:0016787">
    <property type="term" value="F:hydrolase activity"/>
    <property type="evidence" value="ECO:0007669"/>
    <property type="project" value="UniProtKB-KW"/>
</dbReference>
<evidence type="ECO:0000256" key="1">
    <source>
        <dbReference type="SAM" id="MobiDB-lite"/>
    </source>
</evidence>
<reference evidence="3" key="2">
    <citation type="submission" date="2015-09" db="EMBL/GenBank/DDBJ databases">
        <title>Draft genome sequence of Mycobacterium neoaurum DSM 44074.</title>
        <authorList>
            <person name="Croce O."/>
            <person name="Robert C."/>
            <person name="Raoult D."/>
            <person name="Drancourt M."/>
        </authorList>
    </citation>
    <scope>NUCLEOTIDE SEQUENCE</scope>
    <source>
        <strain evidence="3">DSM 44074</strain>
    </source>
</reference>
<dbReference type="Pfam" id="PF06013">
    <property type="entry name" value="WXG100"/>
    <property type="match status" value="1"/>
</dbReference>
<dbReference type="RefSeq" id="WP_030133461.1">
    <property type="nucleotide sequence ID" value="NZ_LK021339.1"/>
</dbReference>
<dbReference type="InterPro" id="IPR010310">
    <property type="entry name" value="T7SS_ESAT-6-like"/>
</dbReference>
<dbReference type="SUPFAM" id="SSF53474">
    <property type="entry name" value="alpha/beta-Hydrolases"/>
    <property type="match status" value="1"/>
</dbReference>
<feature type="region of interest" description="Disordered" evidence="1">
    <location>
        <begin position="151"/>
        <end position="177"/>
    </location>
</feature>
<sequence>MTLTIPAVAASSPAALSGAAAQLKTKIGQVDSLIAAQRSALGDLAGGWQGTASRAAQARGEQNTARLTELRDRLQTIATTLEGGGTNMTPLRQAIVDLTNQAAALGAIVGADGTVAPSGTGPMTPEVAAAYSTALKTMLTQFGAVDRATSQGIDGATPLSTPGEMPTETPTRPDIEELKPPEGATDTEVNQWWDGLSPQDQARIIAEKPEWVGNLDGVPGTARDQANRNRLAQLRKDPNLTAEERGTIAAVDDAISKPDRQLLVLDFDGEHPKVAVASGNVDTADHVSVYVPGTGSVPYDKPNAGNDLPTYIEQSEWLRTETERVLDNAGKSDETVATVAWLGYEPPANLAQAGSAHYADDNAPALASFINGLDSSRDTDPHLTVLGHSYGSTLASEALQRGTAADDVVFMGSPGLETNPLQFFDSVTPADLHMAEGNVFVQHAENDVVANLGRFGGAIPSSLPGFIDLSTNAEATPLGQRNQSTGHSEYSFVDTTALYNQAVVVAGLGQDDRYVKVED</sequence>
<keyword evidence="3" id="KW-0378">Hydrolase</keyword>
<dbReference type="InterPro" id="IPR010427">
    <property type="entry name" value="DUF1023"/>
</dbReference>
<dbReference type="EMBL" id="LK021339">
    <property type="protein sequence ID" value="CDQ45545.1"/>
    <property type="molecule type" value="Genomic_DNA"/>
</dbReference>